<sequence length="801" mass="84288">MTLEEKASLTSGDDFWHLKAIERLGIPRIMVTDGPHGLRKQATATDRPGLGDSVPATCFPTAATLGSTWDPELIGAVGRALGAETAANGVAVILGPGVNMKRSPLCGRNFEYLAEDPLLAGRIGAALVAGIQAQGVGACLKHYAVNNQETDRMRVDARVSPRALREIYLPAFEHIVRAVQPWSLMCSYNRVNGIHASEDPWLLSTVLRQEWGFEGVVVSDWGAVNERVPGLAAGLDLEMPASGGRTDARIVEAVREGRLAEAVLDTAAERITTLILRTAAALESARAAGGGYDARAHHALARRVAAEGTVLLKNEPVGPTATPALPLAAGSFTAEHPLALIGEFARTPRYQGAGSSVITPTRLDTALEGFIQALGEDAVAFAPGYHLAEAAGKEGQELSAQVLRANAVETARGATAVLLVGLPQIDESEGYDRSHMAIPTEQVELVRAVSQVAAATIVIVVGGSAVDLSWDGAADALAIAWLGGQAGGSAIADVVLGAQAPSGHLAETLPRRLADLPAQLNFPGHDSVVDYGEGVFIGYRAVDAMERKVAYPFGHGLTYTDFTLSGVHMRHVGDTGEDTAEVRAVRARGPVSAADAEGQARVLATVRATVTNTGQRPGAQVVQVYVGRTGASAIQRAPRELRGFTKVRLEAGRSTGVELALTQRDLSFWDEPSQAWVVEAGRYEVSVGFSSRDLPAVLPLEVQAPAPVRGLRLDSTLGEWLGHPVGGPLMEQALAGTLARLRQDRTTFEMMSAMPANRLVAMPGMDLDPPAYRALLDRARAQEGPAVEPGDGPGGALPPRD</sequence>
<evidence type="ECO:0000256" key="5">
    <source>
        <dbReference type="ARBA" id="ARBA00074219"/>
    </source>
</evidence>
<gene>
    <name evidence="9" type="ORF">EII10_12340</name>
</gene>
<dbReference type="InterPro" id="IPR026891">
    <property type="entry name" value="Fn3-like"/>
</dbReference>
<dbReference type="FunFam" id="2.60.40.10:FF:000495">
    <property type="entry name" value="Periplasmic beta-glucosidase"/>
    <property type="match status" value="1"/>
</dbReference>
<feature type="domain" description="Fibronectin type III-like" evidence="8">
    <location>
        <begin position="620"/>
        <end position="691"/>
    </location>
</feature>
<dbReference type="AlphaFoldDB" id="A0A3P1UMW5"/>
<dbReference type="Gene3D" id="2.60.40.10">
    <property type="entry name" value="Immunoglobulins"/>
    <property type="match status" value="1"/>
</dbReference>
<dbReference type="GO" id="GO:0005975">
    <property type="term" value="P:carbohydrate metabolic process"/>
    <property type="evidence" value="ECO:0007669"/>
    <property type="project" value="InterPro"/>
</dbReference>
<keyword evidence="6" id="KW-0326">Glycosidase</keyword>
<dbReference type="Gene3D" id="3.20.20.300">
    <property type="entry name" value="Glycoside hydrolase, family 3, N-terminal domain"/>
    <property type="match status" value="1"/>
</dbReference>
<evidence type="ECO:0000256" key="7">
    <source>
        <dbReference type="SAM" id="MobiDB-lite"/>
    </source>
</evidence>
<dbReference type="SUPFAM" id="SSF51445">
    <property type="entry name" value="(Trans)glycosidases"/>
    <property type="match status" value="1"/>
</dbReference>
<dbReference type="Pfam" id="PF01915">
    <property type="entry name" value="Glyco_hydro_3_C"/>
    <property type="match status" value="1"/>
</dbReference>
<evidence type="ECO:0000256" key="2">
    <source>
        <dbReference type="ARBA" id="ARBA00022801"/>
    </source>
</evidence>
<dbReference type="OrthoDB" id="3187421at2"/>
<dbReference type="Pfam" id="PF14310">
    <property type="entry name" value="Fn3-like"/>
    <property type="match status" value="1"/>
</dbReference>
<dbReference type="Proteomes" id="UP000271272">
    <property type="component" value="Unassembled WGS sequence"/>
</dbReference>
<dbReference type="InterPro" id="IPR001764">
    <property type="entry name" value="Glyco_hydro_3_N"/>
</dbReference>
<evidence type="ECO:0000256" key="3">
    <source>
        <dbReference type="ARBA" id="ARBA00023277"/>
    </source>
</evidence>
<dbReference type="Pfam" id="PF00933">
    <property type="entry name" value="Glyco_hydro_3"/>
    <property type="match status" value="1"/>
</dbReference>
<dbReference type="SUPFAM" id="SSF52279">
    <property type="entry name" value="Beta-D-glucan exohydrolase, C-terminal domain"/>
    <property type="match status" value="1"/>
</dbReference>
<comment type="similarity">
    <text evidence="1 6">Belongs to the glycosyl hydrolase 3 family.</text>
</comment>
<dbReference type="EMBL" id="RQZC01000035">
    <property type="protein sequence ID" value="RRD22837.1"/>
    <property type="molecule type" value="Genomic_DNA"/>
</dbReference>
<feature type="region of interest" description="Disordered" evidence="7">
    <location>
        <begin position="778"/>
        <end position="801"/>
    </location>
</feature>
<keyword evidence="10" id="KW-1185">Reference proteome</keyword>
<dbReference type="InterPro" id="IPR050288">
    <property type="entry name" value="Cellulose_deg_GH3"/>
</dbReference>
<dbReference type="InterPro" id="IPR036962">
    <property type="entry name" value="Glyco_hydro_3_N_sf"/>
</dbReference>
<accession>A0A3P1UMW5</accession>
<dbReference type="PROSITE" id="PS00775">
    <property type="entry name" value="GLYCOSYL_HYDROL_F3"/>
    <property type="match status" value="1"/>
</dbReference>
<protein>
    <recommendedName>
        <fullName evidence="5">Exo-alpha-(1-&gt;6)-L-arabinopyranosidase</fullName>
    </recommendedName>
</protein>
<evidence type="ECO:0000259" key="8">
    <source>
        <dbReference type="SMART" id="SM01217"/>
    </source>
</evidence>
<comment type="function">
    <text evidence="4">Catalyzes the hydrolysis of a non-reducing terminal alpha-L-arabinopyranosidic linkage in ginsenoside Rb2 (alpha-L-arabinopyranosyl-(1-&gt;6)-alpha-D-glucopyranosyl) to release alpha-D-glucopyranosyl (Rd). It is not able to hydrolyze alpha-L-arabinofuranosyl-(1-&gt;6)-alpha-D-glucopyranosyl (Rc).</text>
</comment>
<dbReference type="GO" id="GO:0008422">
    <property type="term" value="F:beta-glucosidase activity"/>
    <property type="evidence" value="ECO:0007669"/>
    <property type="project" value="UniProtKB-ARBA"/>
</dbReference>
<comment type="caution">
    <text evidence="9">The sequence shown here is derived from an EMBL/GenBank/DDBJ whole genome shotgun (WGS) entry which is preliminary data.</text>
</comment>
<dbReference type="PANTHER" id="PTHR42715:SF10">
    <property type="entry name" value="BETA-GLUCOSIDASE"/>
    <property type="match status" value="1"/>
</dbReference>
<evidence type="ECO:0000256" key="1">
    <source>
        <dbReference type="ARBA" id="ARBA00005336"/>
    </source>
</evidence>
<organism evidence="9 10">
    <name type="scientific">Actinomyces bowdenii</name>
    <dbReference type="NCBI Taxonomy" id="131109"/>
    <lineage>
        <taxon>Bacteria</taxon>
        <taxon>Bacillati</taxon>
        <taxon>Actinomycetota</taxon>
        <taxon>Actinomycetes</taxon>
        <taxon>Actinomycetales</taxon>
        <taxon>Actinomycetaceae</taxon>
        <taxon>Actinomyces</taxon>
    </lineage>
</organism>
<dbReference type="SMART" id="SM01217">
    <property type="entry name" value="Fn3_like"/>
    <property type="match status" value="1"/>
</dbReference>
<dbReference type="PANTHER" id="PTHR42715">
    <property type="entry name" value="BETA-GLUCOSIDASE"/>
    <property type="match status" value="1"/>
</dbReference>
<evidence type="ECO:0000256" key="6">
    <source>
        <dbReference type="RuleBase" id="RU361161"/>
    </source>
</evidence>
<evidence type="ECO:0000313" key="10">
    <source>
        <dbReference type="Proteomes" id="UP000271272"/>
    </source>
</evidence>
<keyword evidence="3" id="KW-0119">Carbohydrate metabolism</keyword>
<dbReference type="Gene3D" id="3.40.50.1700">
    <property type="entry name" value="Glycoside hydrolase family 3 C-terminal domain"/>
    <property type="match status" value="1"/>
</dbReference>
<dbReference type="InterPro" id="IPR017853">
    <property type="entry name" value="GH"/>
</dbReference>
<evidence type="ECO:0000313" key="9">
    <source>
        <dbReference type="EMBL" id="RRD22837.1"/>
    </source>
</evidence>
<dbReference type="PRINTS" id="PR00133">
    <property type="entry name" value="GLHYDRLASE3"/>
</dbReference>
<dbReference type="InterPro" id="IPR013783">
    <property type="entry name" value="Ig-like_fold"/>
</dbReference>
<name>A0A3P1UMW5_9ACTO</name>
<proteinExistence type="inferred from homology"/>
<dbReference type="InterPro" id="IPR002772">
    <property type="entry name" value="Glyco_hydro_3_C"/>
</dbReference>
<dbReference type="InterPro" id="IPR019800">
    <property type="entry name" value="Glyco_hydro_3_AS"/>
</dbReference>
<dbReference type="InterPro" id="IPR036881">
    <property type="entry name" value="Glyco_hydro_3_C_sf"/>
</dbReference>
<evidence type="ECO:0000256" key="4">
    <source>
        <dbReference type="ARBA" id="ARBA00058905"/>
    </source>
</evidence>
<reference evidence="9 10" key="1">
    <citation type="submission" date="2018-11" db="EMBL/GenBank/DDBJ databases">
        <title>Genomes From Bacteria Associated with the Canine Oral Cavity: a Test Case for Automated Genome-Based Taxonomic Assignment.</title>
        <authorList>
            <person name="Coil D.A."/>
            <person name="Jospin G."/>
            <person name="Darling A.E."/>
            <person name="Wallis C."/>
            <person name="Davis I.J."/>
            <person name="Harris S."/>
            <person name="Eisen J.A."/>
            <person name="Holcombe L.J."/>
            <person name="O'Flynn C."/>
        </authorList>
    </citation>
    <scope>NUCLEOTIDE SEQUENCE [LARGE SCALE GENOMIC DNA]</scope>
    <source>
        <strain evidence="9 10">OH5050</strain>
    </source>
</reference>
<keyword evidence="2 6" id="KW-0378">Hydrolase</keyword>